<dbReference type="Pfam" id="PF13376">
    <property type="entry name" value="OmdA"/>
    <property type="match status" value="1"/>
</dbReference>
<dbReference type="PIRSF" id="PIRSF021308">
    <property type="entry name" value="UCP021308"/>
    <property type="match status" value="1"/>
</dbReference>
<dbReference type="Proteomes" id="UP000316916">
    <property type="component" value="Unassembled WGS sequence"/>
</dbReference>
<evidence type="ECO:0000313" key="2">
    <source>
        <dbReference type="EMBL" id="SMO64756.1"/>
    </source>
</evidence>
<dbReference type="EMBL" id="FXTC01000004">
    <property type="protein sequence ID" value="SMO64756.1"/>
    <property type="molecule type" value="Genomic_DNA"/>
</dbReference>
<keyword evidence="3" id="KW-1185">Reference proteome</keyword>
<name>A0A521CZ80_9FLAO</name>
<protein>
    <submittedName>
        <fullName evidence="2">Uncharacterized conserved protein YdeI, YjbR/CyaY-like superfamily, DUF1801 family</fullName>
    </submittedName>
</protein>
<dbReference type="InterPro" id="IPR014922">
    <property type="entry name" value="YdhG-like"/>
</dbReference>
<dbReference type="AlphaFoldDB" id="A0A521CZ80"/>
<dbReference type="Pfam" id="PF08818">
    <property type="entry name" value="DUF1801"/>
    <property type="match status" value="1"/>
</dbReference>
<sequence>MNPKVNFFFDKSQQWNKEFEKLRTIALSTELVEDLKWGCPCYTYEGKNIFLIHGFKEYCAILFFKGALMKDPDHILIQQSKNVQAARQVRFTNIEQINDLEDVLRNYMFEAVEIEESGAKVEMKKTKEFEMAEEFQNKLDQDPALQEAFKALTPGRQRAYLLHFSSAKQSKTREARIEKCIPQIMDGIGLNDSL</sequence>
<gene>
    <name evidence="2" type="ORF">SAMN06265171_10420</name>
</gene>
<feature type="domain" description="YdhG-like" evidence="1">
    <location>
        <begin position="15"/>
        <end position="112"/>
    </location>
</feature>
<accession>A0A521CZ80</accession>
<organism evidence="2 3">
    <name type="scientific">Chryseobacterium rhizoplanae</name>
    <dbReference type="NCBI Taxonomy" id="1609531"/>
    <lineage>
        <taxon>Bacteria</taxon>
        <taxon>Pseudomonadati</taxon>
        <taxon>Bacteroidota</taxon>
        <taxon>Flavobacteriia</taxon>
        <taxon>Flavobacteriales</taxon>
        <taxon>Weeksellaceae</taxon>
        <taxon>Chryseobacterium group</taxon>
        <taxon>Chryseobacterium</taxon>
    </lineage>
</organism>
<dbReference type="SUPFAM" id="SSF159888">
    <property type="entry name" value="YdhG-like"/>
    <property type="match status" value="1"/>
</dbReference>
<evidence type="ECO:0000313" key="3">
    <source>
        <dbReference type="Proteomes" id="UP000316916"/>
    </source>
</evidence>
<proteinExistence type="predicted"/>
<evidence type="ECO:0000259" key="1">
    <source>
        <dbReference type="Pfam" id="PF08818"/>
    </source>
</evidence>
<dbReference type="InterPro" id="IPR016786">
    <property type="entry name" value="YdeI_bac"/>
</dbReference>
<dbReference type="RefSeq" id="WP_142717928.1">
    <property type="nucleotide sequence ID" value="NZ_FXTC01000004.1"/>
</dbReference>
<dbReference type="Gene3D" id="3.90.1150.200">
    <property type="match status" value="1"/>
</dbReference>
<reference evidence="2 3" key="1">
    <citation type="submission" date="2017-05" db="EMBL/GenBank/DDBJ databases">
        <authorList>
            <person name="Varghese N."/>
            <person name="Submissions S."/>
        </authorList>
    </citation>
    <scope>NUCLEOTIDE SEQUENCE [LARGE SCALE GENOMIC DNA]</scope>
    <source>
        <strain evidence="2 3">DSM 29371</strain>
    </source>
</reference>